<evidence type="ECO:0000313" key="1">
    <source>
        <dbReference type="EMBL" id="CCH43646.1"/>
    </source>
</evidence>
<dbReference type="EMBL" id="CAIF01000086">
    <property type="protein sequence ID" value="CCH43646.1"/>
    <property type="molecule type" value="Genomic_DNA"/>
</dbReference>
<dbReference type="InParanoid" id="K0KKV4"/>
<sequence length="83" mass="9460">MADNDFPSFDLNDEYCYTLILRRCSKLLTTSLDALPDFQDYILKGFDISKLKIPAATNGELINLMIYLSEDELLTKPLSFSCL</sequence>
<reference evidence="1 2" key="1">
    <citation type="journal article" date="2012" name="Eukaryot. Cell">
        <title>Draft genome sequence of Wickerhamomyces ciferrii NRRL Y-1031 F-60-10.</title>
        <authorList>
            <person name="Schneider J."/>
            <person name="Andrea H."/>
            <person name="Blom J."/>
            <person name="Jaenicke S."/>
            <person name="Ruckert C."/>
            <person name="Schorsch C."/>
            <person name="Szczepanowski R."/>
            <person name="Farwick M."/>
            <person name="Goesmann A."/>
            <person name="Puhler A."/>
            <person name="Schaffer S."/>
            <person name="Tauch A."/>
            <person name="Kohler T."/>
            <person name="Brinkrolf K."/>
        </authorList>
    </citation>
    <scope>NUCLEOTIDE SEQUENCE [LARGE SCALE GENOMIC DNA]</scope>
    <source>
        <strain evidence="2">ATCC 14091 / BCRC 22168 / CBS 111 / JCM 3599 / NBRC 0793 / NRRL Y-1031 F-60-10</strain>
    </source>
</reference>
<name>K0KKV4_WICCF</name>
<keyword evidence="2" id="KW-1185">Reference proteome</keyword>
<dbReference type="Proteomes" id="UP000009328">
    <property type="component" value="Unassembled WGS sequence"/>
</dbReference>
<protein>
    <submittedName>
        <fullName evidence="1">Uncharacterized protein</fullName>
    </submittedName>
</protein>
<dbReference type="HOGENOM" id="CLU_2544351_0_0_1"/>
<gene>
    <name evidence="1" type="ORF">BN7_3199</name>
</gene>
<dbReference type="AlphaFoldDB" id="K0KKV4"/>
<evidence type="ECO:0000313" key="2">
    <source>
        <dbReference type="Proteomes" id="UP000009328"/>
    </source>
</evidence>
<proteinExistence type="predicted"/>
<comment type="caution">
    <text evidence="1">The sequence shown here is derived from an EMBL/GenBank/DDBJ whole genome shotgun (WGS) entry which is preliminary data.</text>
</comment>
<organism evidence="1 2">
    <name type="scientific">Wickerhamomyces ciferrii (strain ATCC 14091 / BCRC 22168 / CBS 111 / JCM 3599 / NBRC 0793 / NRRL Y-1031 F-60-10)</name>
    <name type="common">Yeast</name>
    <name type="synonym">Pichia ciferrii</name>
    <dbReference type="NCBI Taxonomy" id="1206466"/>
    <lineage>
        <taxon>Eukaryota</taxon>
        <taxon>Fungi</taxon>
        <taxon>Dikarya</taxon>
        <taxon>Ascomycota</taxon>
        <taxon>Saccharomycotina</taxon>
        <taxon>Saccharomycetes</taxon>
        <taxon>Phaffomycetales</taxon>
        <taxon>Wickerhamomycetaceae</taxon>
        <taxon>Wickerhamomyces</taxon>
    </lineage>
</organism>
<accession>K0KKV4</accession>